<sequence length="811" mass="92416">MKRDNGYSGVWKGLACLLTLQSLPLMSAQVADIEKATNASLLWGPYRPNLYFGVRPRIPKSLMGGLMWTRVEDYSSVQNTFRHTCEQHELDGYGWDEYDVRSGGRQTIHDPANRIDITTEFIKFPGGEHGGSWGARIKGTLREDADPQQRTTVIWYNTLEGIGMLDAGTAAEAETGILGDVVIKGETPELGTFEVRVTEGTGDHPHTGHPSEDEKPLDRTLVHSGSVPEEALWQVKPLIFAHMKGQIDQLIPKYDEKNPPPPAQVYTIQHLPSTGNMHVVQKVFEGPFEFDVIFSSGSAPTKITSEDLTEQIGSVISGFSTRFAEIFKPQAPFVKERYDEFSKSLFSNLIGGIGYFYGDSRVDRSYDAAYEEDNEGFWEDAAEARSRNQATFEGPSELFTSIPSRPFFSRGFLWDEGFHLLPVIDWDADLTLDIIKSWFNLMDEDGWIGREQILGAEARSKVPEEFQVQYPHYANPPTLFMVITSFLDKLDAIKTDTTNAKLIAAKSYSMQLANREAALQYLRNLYPLFKRQYFWFRKTQAGDIKSYEREAFSTKEGYRWRGRTPQHILTSGLDDYPRAQPPHPGELHVDLISWMGMMTRALKRIAVYLDEEDDAAEFAKYDEAITHNIDDLHWSDKAKTYCDATIDDYEEHSLVCHKGYISLFPFLTGLVDKDSKRLGAILDLIEDEEELWSPYGLRSLSKSDEFYHTAEDYWRGPVWMPINYLAVSQLLNLAQTPGPHRSRAQKIYTELRKNLVNTVYESWKETGFAWEQYNPETGKGQRTQHFTGWTSLVVKIMAMPDLSGERLRDEL</sequence>
<dbReference type="Gene3D" id="1.50.10.10">
    <property type="match status" value="1"/>
</dbReference>
<dbReference type="Pfam" id="PF16923">
    <property type="entry name" value="Glyco_hydro_63N"/>
    <property type="match status" value="1"/>
</dbReference>
<evidence type="ECO:0000256" key="9">
    <source>
        <dbReference type="ARBA" id="ARBA00023180"/>
    </source>
</evidence>
<comment type="catalytic activity">
    <reaction evidence="12 13">
        <text>N(4)-(alpha-D-Glc-(1-&gt;2)-alpha-D-Glc-(1-&gt;3)-alpha-D-Glc-(1-&gt;3)-alpha-D-Man-(1-&gt;2)-alpha-D-Man-(1-&gt;2)-alpha-D-Man-(1-&gt;3)-[alpha-D-Man-(1-&gt;2)-alpha-D-Man-(1-&gt;3)-[alpha-D-Man-(1-&gt;2)-alpha-D-Man-(1-&gt;6)]-alpha-D-Man-(1-&gt;6)]-beta-D-Man-(1-&gt;4)-beta-D-GlcNAc-(1-&gt;4)-beta-D-GlcNAc)-L-asparaginyl-[protein] + H2O = N(4)-(alpha-D-Glc-(1-&gt;3)-alpha-D-Glc-(1-&gt;3)-alpha-D-Man-(1-&gt;2)-alpha-D-Man-(1-&gt;2)-alpha-D-Man-(1-&gt;3)-[alpha-D-Man-(1-&gt;2)-alpha-D-Man-(1-&gt;3)-[alpha-D-Man-(1-&gt;2)-alpha-D-Man-(1-&gt;6)]-alpha-D-Man-(1-&gt;6)]-beta-D-Man-(1-&gt;4)-beta-D-GlcNAc-(1-&gt;4)-beta-D-GlcNAc)-L-asparaginyl-[protein] + beta-D-glucose</text>
        <dbReference type="Rhea" id="RHEA:55988"/>
        <dbReference type="Rhea" id="RHEA-COMP:12806"/>
        <dbReference type="Rhea" id="RHEA-COMP:14355"/>
        <dbReference type="ChEBI" id="CHEBI:15377"/>
        <dbReference type="ChEBI" id="CHEBI:15903"/>
        <dbReference type="ChEBI" id="CHEBI:59082"/>
        <dbReference type="ChEBI" id="CHEBI:132537"/>
        <dbReference type="EC" id="3.2.1.106"/>
    </reaction>
</comment>
<dbReference type="EC" id="3.2.1.106" evidence="11 13"/>
<dbReference type="PANTHER" id="PTHR10412:SF11">
    <property type="entry name" value="MANNOSYL-OLIGOSACCHARIDE GLUCOSIDASE"/>
    <property type="match status" value="1"/>
</dbReference>
<keyword evidence="19" id="KW-1185">Reference proteome</keyword>
<evidence type="ECO:0000259" key="17">
    <source>
        <dbReference type="Pfam" id="PF16923"/>
    </source>
</evidence>
<dbReference type="InterPro" id="IPR004888">
    <property type="entry name" value="Glycoside_hydrolase_63"/>
</dbReference>
<feature type="signal peptide" evidence="15">
    <location>
        <begin position="1"/>
        <end position="28"/>
    </location>
</feature>
<evidence type="ECO:0000256" key="11">
    <source>
        <dbReference type="ARBA" id="ARBA00038888"/>
    </source>
</evidence>
<feature type="domain" description="Glycosyl hydrolase family 63 C-terminal" evidence="16">
    <location>
        <begin position="304"/>
        <end position="799"/>
    </location>
</feature>
<comment type="pathway">
    <text evidence="14">Glycan metabolism; N-glycan degradation.</text>
</comment>
<evidence type="ECO:0000313" key="18">
    <source>
        <dbReference type="EMBL" id="KAF2855245.1"/>
    </source>
</evidence>
<dbReference type="GO" id="GO:0004573">
    <property type="term" value="F:Glc3Man9GlcNAc2 oligosaccharide glucosidase activity"/>
    <property type="evidence" value="ECO:0007669"/>
    <property type="project" value="UniProtKB-UniRule"/>
</dbReference>
<dbReference type="OrthoDB" id="410058at2759"/>
<dbReference type="Proteomes" id="UP000799423">
    <property type="component" value="Unassembled WGS sequence"/>
</dbReference>
<dbReference type="GO" id="GO:0005789">
    <property type="term" value="C:endoplasmic reticulum membrane"/>
    <property type="evidence" value="ECO:0007669"/>
    <property type="project" value="UniProtKB-SubCell"/>
</dbReference>
<dbReference type="InterPro" id="IPR031631">
    <property type="entry name" value="Glyco_hydro_63N"/>
</dbReference>
<dbReference type="GO" id="GO:0009311">
    <property type="term" value="P:oligosaccharide metabolic process"/>
    <property type="evidence" value="ECO:0007669"/>
    <property type="project" value="UniProtKB-UniRule"/>
</dbReference>
<dbReference type="FunFam" id="2.70.98.110:FF:000003">
    <property type="entry name" value="Probable mannosyl-oligosaccharide glucosidase"/>
    <property type="match status" value="1"/>
</dbReference>
<organism evidence="18 19">
    <name type="scientific">Plenodomus tracheiphilus IPT5</name>
    <dbReference type="NCBI Taxonomy" id="1408161"/>
    <lineage>
        <taxon>Eukaryota</taxon>
        <taxon>Fungi</taxon>
        <taxon>Dikarya</taxon>
        <taxon>Ascomycota</taxon>
        <taxon>Pezizomycotina</taxon>
        <taxon>Dothideomycetes</taxon>
        <taxon>Pleosporomycetidae</taxon>
        <taxon>Pleosporales</taxon>
        <taxon>Pleosporineae</taxon>
        <taxon>Leptosphaeriaceae</taxon>
        <taxon>Plenodomus</taxon>
    </lineage>
</organism>
<protein>
    <recommendedName>
        <fullName evidence="11 13">Mannosyl-oligosaccharide glucosidase</fullName>
        <ecNumber evidence="11 13">3.2.1.106</ecNumber>
    </recommendedName>
    <alternativeName>
        <fullName evidence="14">Glucosidase I</fullName>
    </alternativeName>
</protein>
<feature type="domain" description="Glycosyl hydrolase family 63 N-terminal" evidence="17">
    <location>
        <begin position="40"/>
        <end position="266"/>
    </location>
</feature>
<evidence type="ECO:0000256" key="6">
    <source>
        <dbReference type="ARBA" id="ARBA00022968"/>
    </source>
</evidence>
<evidence type="ECO:0000256" key="14">
    <source>
        <dbReference type="RuleBase" id="RU369107"/>
    </source>
</evidence>
<evidence type="ECO:0000256" key="5">
    <source>
        <dbReference type="ARBA" id="ARBA00022824"/>
    </source>
</evidence>
<dbReference type="AlphaFoldDB" id="A0A6A7BL92"/>
<dbReference type="InterPro" id="IPR031335">
    <property type="entry name" value="Glyco_hydro_63_C"/>
</dbReference>
<evidence type="ECO:0000256" key="2">
    <source>
        <dbReference type="ARBA" id="ARBA00010833"/>
    </source>
</evidence>
<evidence type="ECO:0000256" key="4">
    <source>
        <dbReference type="ARBA" id="ARBA00022801"/>
    </source>
</evidence>
<dbReference type="FunFam" id="1.50.10.10:FF:000027">
    <property type="entry name" value="Probable mannosyl-oligosaccharide glucosidase"/>
    <property type="match status" value="1"/>
</dbReference>
<evidence type="ECO:0000256" key="15">
    <source>
        <dbReference type="SAM" id="SignalP"/>
    </source>
</evidence>
<evidence type="ECO:0000256" key="10">
    <source>
        <dbReference type="ARBA" id="ARBA00023295"/>
    </source>
</evidence>
<keyword evidence="9 14" id="KW-0325">Glycoprotein</keyword>
<evidence type="ECO:0000256" key="7">
    <source>
        <dbReference type="ARBA" id="ARBA00022989"/>
    </source>
</evidence>
<dbReference type="InterPro" id="IPR012341">
    <property type="entry name" value="6hp_glycosidase-like_sf"/>
</dbReference>
<evidence type="ECO:0000256" key="3">
    <source>
        <dbReference type="ARBA" id="ARBA00022692"/>
    </source>
</evidence>
<accession>A0A6A7BL92</accession>
<dbReference type="SUPFAM" id="SSF48208">
    <property type="entry name" value="Six-hairpin glycosidases"/>
    <property type="match status" value="1"/>
</dbReference>
<evidence type="ECO:0000313" key="19">
    <source>
        <dbReference type="Proteomes" id="UP000799423"/>
    </source>
</evidence>
<dbReference type="GO" id="GO:0006487">
    <property type="term" value="P:protein N-linked glycosylation"/>
    <property type="evidence" value="ECO:0007669"/>
    <property type="project" value="UniProtKB-UniRule"/>
</dbReference>
<evidence type="ECO:0000256" key="1">
    <source>
        <dbReference type="ARBA" id="ARBA00004648"/>
    </source>
</evidence>
<dbReference type="PANTHER" id="PTHR10412">
    <property type="entry name" value="MANNOSYL-OLIGOSACCHARIDE GLUCOSIDASE"/>
    <property type="match status" value="1"/>
</dbReference>
<keyword evidence="6" id="KW-0735">Signal-anchor</keyword>
<dbReference type="EMBL" id="MU006291">
    <property type="protein sequence ID" value="KAF2855245.1"/>
    <property type="molecule type" value="Genomic_DNA"/>
</dbReference>
<evidence type="ECO:0000259" key="16">
    <source>
        <dbReference type="Pfam" id="PF03200"/>
    </source>
</evidence>
<comment type="subcellular location">
    <subcellularLocation>
        <location evidence="1 13">Endoplasmic reticulum membrane</location>
        <topology evidence="1 13">Single-pass type II membrane protein</topology>
    </subcellularLocation>
</comment>
<comment type="similarity">
    <text evidence="2 13">Belongs to the glycosyl hydrolase 63 family.</text>
</comment>
<gene>
    <name evidence="18" type="ORF">T440DRAFT_464527</name>
</gene>
<keyword evidence="7" id="KW-1133">Transmembrane helix</keyword>
<keyword evidence="10 13" id="KW-0326">Glycosidase</keyword>
<dbReference type="Pfam" id="PF03200">
    <property type="entry name" value="Glyco_hydro_63"/>
    <property type="match status" value="1"/>
</dbReference>
<keyword evidence="4 13" id="KW-0378">Hydrolase</keyword>
<feature type="chain" id="PRO_5025670318" description="Mannosyl-oligosaccharide glucosidase" evidence="15">
    <location>
        <begin position="29"/>
        <end position="811"/>
    </location>
</feature>
<evidence type="ECO:0000256" key="8">
    <source>
        <dbReference type="ARBA" id="ARBA00023136"/>
    </source>
</evidence>
<reference evidence="18" key="1">
    <citation type="submission" date="2020-01" db="EMBL/GenBank/DDBJ databases">
        <authorList>
            <consortium name="DOE Joint Genome Institute"/>
            <person name="Haridas S."/>
            <person name="Albert R."/>
            <person name="Binder M."/>
            <person name="Bloem J."/>
            <person name="Labutti K."/>
            <person name="Salamov A."/>
            <person name="Andreopoulos B."/>
            <person name="Baker S.E."/>
            <person name="Barry K."/>
            <person name="Bills G."/>
            <person name="Bluhm B.H."/>
            <person name="Cannon C."/>
            <person name="Castanera R."/>
            <person name="Culley D.E."/>
            <person name="Daum C."/>
            <person name="Ezra D."/>
            <person name="Gonzalez J.B."/>
            <person name="Henrissat B."/>
            <person name="Kuo A."/>
            <person name="Liang C."/>
            <person name="Lipzen A."/>
            <person name="Lutzoni F."/>
            <person name="Magnuson J."/>
            <person name="Mondo S."/>
            <person name="Nolan M."/>
            <person name="Ohm R."/>
            <person name="Pangilinan J."/>
            <person name="Park H.-J."/>
            <person name="Ramirez L."/>
            <person name="Alfaro M."/>
            <person name="Sun H."/>
            <person name="Tritt A."/>
            <person name="Yoshinaga Y."/>
            <person name="Zwiers L.-H."/>
            <person name="Turgeon B.G."/>
            <person name="Goodwin S.B."/>
            <person name="Spatafora J.W."/>
            <person name="Crous P.W."/>
            <person name="Grigoriev I.V."/>
        </authorList>
    </citation>
    <scope>NUCLEOTIDE SEQUENCE</scope>
    <source>
        <strain evidence="18">IPT5</strain>
    </source>
</reference>
<evidence type="ECO:0000256" key="13">
    <source>
        <dbReference type="RuleBase" id="RU368089"/>
    </source>
</evidence>
<name>A0A6A7BL92_9PLEO</name>
<keyword evidence="15" id="KW-0732">Signal</keyword>
<dbReference type="InterPro" id="IPR008928">
    <property type="entry name" value="6-hairpin_glycosidase_sf"/>
</dbReference>
<keyword evidence="5 13" id="KW-0256">Endoplasmic reticulum</keyword>
<dbReference type="Gene3D" id="2.70.98.110">
    <property type="entry name" value="Glycosyl hydrolase family 63, N-terminal domain"/>
    <property type="match status" value="1"/>
</dbReference>
<keyword evidence="8" id="KW-0472">Membrane</keyword>
<keyword evidence="3" id="KW-0812">Transmembrane</keyword>
<comment type="function">
    <text evidence="13">Cleaves the distal alpha 1,2-linked glucose residue from the Glc(3)Man(9)GlcNAc(2) oligosaccharide precursor.</text>
</comment>
<evidence type="ECO:0000256" key="12">
    <source>
        <dbReference type="ARBA" id="ARBA00052431"/>
    </source>
</evidence>
<dbReference type="InterPro" id="IPR038518">
    <property type="entry name" value="Glyco_hydro_63N_sf"/>
</dbReference>
<proteinExistence type="inferred from homology"/>